<dbReference type="InterPro" id="IPR056740">
    <property type="entry name" value="ILV_EDD_C"/>
</dbReference>
<dbReference type="AlphaFoldDB" id="A0A8S0PE90"/>
<comment type="caution">
    <text evidence="2">The sequence shown here is derived from an EMBL/GenBank/DDBJ whole genome shotgun (WGS) entry which is preliminary data.</text>
</comment>
<evidence type="ECO:0000259" key="1">
    <source>
        <dbReference type="Pfam" id="PF24877"/>
    </source>
</evidence>
<protein>
    <submittedName>
        <fullName evidence="2">Dihydroxy-acid dehydratase, chloroplastic</fullName>
    </submittedName>
</protein>
<evidence type="ECO:0000313" key="3">
    <source>
        <dbReference type="Proteomes" id="UP000594638"/>
    </source>
</evidence>
<dbReference type="Proteomes" id="UP000594638">
    <property type="component" value="Unassembled WGS sequence"/>
</dbReference>
<keyword evidence="3" id="KW-1185">Reference proteome</keyword>
<reference evidence="2 3" key="1">
    <citation type="submission" date="2019-12" db="EMBL/GenBank/DDBJ databases">
        <authorList>
            <person name="Alioto T."/>
            <person name="Alioto T."/>
            <person name="Gomez Garrido J."/>
        </authorList>
    </citation>
    <scope>NUCLEOTIDE SEQUENCE [LARGE SCALE GENOMIC DNA]</scope>
</reference>
<dbReference type="Gramene" id="OE9A000756T1">
    <property type="protein sequence ID" value="OE9A000756C1"/>
    <property type="gene ID" value="OE9A000756"/>
</dbReference>
<dbReference type="InterPro" id="IPR042096">
    <property type="entry name" value="Dihydro-acid_dehy_C"/>
</dbReference>
<dbReference type="Pfam" id="PF24877">
    <property type="entry name" value="ILV_EDD_C"/>
    <property type="match status" value="1"/>
</dbReference>
<sequence length="75" mass="8655">MNYKFQEGGPIGLSENGDVITIDIDKRRKDVHLTDEELKERRKKWTPPPYKAERGVLYKYIKTVQAASKGCVTDE</sequence>
<dbReference type="GO" id="GO:0009082">
    <property type="term" value="P:branched-chain amino acid biosynthetic process"/>
    <property type="evidence" value="ECO:0007669"/>
    <property type="project" value="TreeGrafter"/>
</dbReference>
<organism evidence="2 3">
    <name type="scientific">Olea europaea subsp. europaea</name>
    <dbReference type="NCBI Taxonomy" id="158383"/>
    <lineage>
        <taxon>Eukaryota</taxon>
        <taxon>Viridiplantae</taxon>
        <taxon>Streptophyta</taxon>
        <taxon>Embryophyta</taxon>
        <taxon>Tracheophyta</taxon>
        <taxon>Spermatophyta</taxon>
        <taxon>Magnoliopsida</taxon>
        <taxon>eudicotyledons</taxon>
        <taxon>Gunneridae</taxon>
        <taxon>Pentapetalae</taxon>
        <taxon>asterids</taxon>
        <taxon>lamiids</taxon>
        <taxon>Lamiales</taxon>
        <taxon>Oleaceae</taxon>
        <taxon>Oleeae</taxon>
        <taxon>Olea</taxon>
    </lineage>
</organism>
<dbReference type="EMBL" id="CACTIH010000013">
    <property type="protein sequence ID" value="CAA2934352.1"/>
    <property type="molecule type" value="Genomic_DNA"/>
</dbReference>
<dbReference type="InterPro" id="IPR050165">
    <property type="entry name" value="DHAD_IlvD/Edd"/>
</dbReference>
<dbReference type="PANTHER" id="PTHR21000">
    <property type="entry name" value="DIHYDROXY-ACID DEHYDRATASE DAD"/>
    <property type="match status" value="1"/>
</dbReference>
<dbReference type="PANTHER" id="PTHR21000:SF5">
    <property type="entry name" value="DIHYDROXY-ACID DEHYDRATASE, MITOCHONDRIAL"/>
    <property type="match status" value="1"/>
</dbReference>
<accession>A0A8S0PE90</accession>
<name>A0A8S0PE90_OLEEU</name>
<evidence type="ECO:0000313" key="2">
    <source>
        <dbReference type="EMBL" id="CAA2934352.1"/>
    </source>
</evidence>
<gene>
    <name evidence="2" type="ORF">OLEA9_A000756</name>
</gene>
<feature type="domain" description="Dihydroxy-acid/6-phosphogluconate dehydratase C-terminal" evidence="1">
    <location>
        <begin position="7"/>
        <end position="71"/>
    </location>
</feature>
<dbReference type="GO" id="GO:0009570">
    <property type="term" value="C:chloroplast stroma"/>
    <property type="evidence" value="ECO:0007669"/>
    <property type="project" value="TreeGrafter"/>
</dbReference>
<dbReference type="OrthoDB" id="1670268at2759"/>
<dbReference type="GO" id="GO:0004160">
    <property type="term" value="F:dihydroxy-acid dehydratase activity"/>
    <property type="evidence" value="ECO:0007669"/>
    <property type="project" value="TreeGrafter"/>
</dbReference>
<dbReference type="SUPFAM" id="SSF52016">
    <property type="entry name" value="LeuD/IlvD-like"/>
    <property type="match status" value="1"/>
</dbReference>
<proteinExistence type="predicted"/>
<dbReference type="Gene3D" id="3.50.30.80">
    <property type="entry name" value="IlvD/EDD C-terminal domain-like"/>
    <property type="match status" value="1"/>
</dbReference>